<evidence type="ECO:0000313" key="3">
    <source>
        <dbReference type="EMBL" id="CAL4774170.1"/>
    </source>
</evidence>
<evidence type="ECO:0000313" key="4">
    <source>
        <dbReference type="Proteomes" id="UP001152797"/>
    </source>
</evidence>
<name>A0A9P1CA00_9DINO</name>
<gene>
    <name evidence="2" type="ORF">C1SCF055_LOCUS14175</name>
</gene>
<keyword evidence="4" id="KW-1185">Reference proteome</keyword>
<dbReference type="EMBL" id="CAMXCT010001113">
    <property type="protein sequence ID" value="CAI3986858.1"/>
    <property type="molecule type" value="Genomic_DNA"/>
</dbReference>
<dbReference type="Proteomes" id="UP001152797">
    <property type="component" value="Unassembled WGS sequence"/>
</dbReference>
<dbReference type="AlphaFoldDB" id="A0A9P1CA00"/>
<protein>
    <submittedName>
        <fullName evidence="2">Uncharacterized protein</fullName>
    </submittedName>
</protein>
<comment type="caution">
    <text evidence="2">The sequence shown here is derived from an EMBL/GenBank/DDBJ whole genome shotgun (WGS) entry which is preliminary data.</text>
</comment>
<dbReference type="EMBL" id="CAMXCT020001113">
    <property type="protein sequence ID" value="CAL1140233.1"/>
    <property type="molecule type" value="Genomic_DNA"/>
</dbReference>
<feature type="signal peptide" evidence="1">
    <location>
        <begin position="1"/>
        <end position="20"/>
    </location>
</feature>
<reference evidence="3 4" key="2">
    <citation type="submission" date="2024-05" db="EMBL/GenBank/DDBJ databases">
        <authorList>
            <person name="Chen Y."/>
            <person name="Shah S."/>
            <person name="Dougan E. K."/>
            <person name="Thang M."/>
            <person name="Chan C."/>
        </authorList>
    </citation>
    <scope>NUCLEOTIDE SEQUENCE [LARGE SCALE GENOMIC DNA]</scope>
</reference>
<proteinExistence type="predicted"/>
<sequence>MTAMKNFFRVWLLCWTRSLGLELPPVSSTAQLVGFAGDQLNYDESAPHFRWTGHVGLRYHQEPQTIYGFTPDTPLLHDTHALVNTLLDGERFAGRVADDAAEFEDATQSAFGQILVFWDIPNDRCLHADCGFSQVLQDLRSTGLEPSKLYAFPPEAPRTYRQKESSTCDHLWGQSCFNCATYPASVGLPIPDDSGMLPQYLVKLLQEGARCRCYQSGRWLHSLKCEATWNKALMDSCKFEEPSPEL</sequence>
<evidence type="ECO:0000256" key="1">
    <source>
        <dbReference type="SAM" id="SignalP"/>
    </source>
</evidence>
<organism evidence="2">
    <name type="scientific">Cladocopium goreaui</name>
    <dbReference type="NCBI Taxonomy" id="2562237"/>
    <lineage>
        <taxon>Eukaryota</taxon>
        <taxon>Sar</taxon>
        <taxon>Alveolata</taxon>
        <taxon>Dinophyceae</taxon>
        <taxon>Suessiales</taxon>
        <taxon>Symbiodiniaceae</taxon>
        <taxon>Cladocopium</taxon>
    </lineage>
</organism>
<dbReference type="EMBL" id="CAMXCT030001113">
    <property type="protein sequence ID" value="CAL4774170.1"/>
    <property type="molecule type" value="Genomic_DNA"/>
</dbReference>
<feature type="chain" id="PRO_5043270253" evidence="1">
    <location>
        <begin position="21"/>
        <end position="246"/>
    </location>
</feature>
<reference evidence="2" key="1">
    <citation type="submission" date="2022-10" db="EMBL/GenBank/DDBJ databases">
        <authorList>
            <person name="Chen Y."/>
            <person name="Dougan E. K."/>
            <person name="Chan C."/>
            <person name="Rhodes N."/>
            <person name="Thang M."/>
        </authorList>
    </citation>
    <scope>NUCLEOTIDE SEQUENCE</scope>
</reference>
<dbReference type="OrthoDB" id="410626at2759"/>
<keyword evidence="1" id="KW-0732">Signal</keyword>
<accession>A0A9P1CA00</accession>
<evidence type="ECO:0000313" key="2">
    <source>
        <dbReference type="EMBL" id="CAI3986858.1"/>
    </source>
</evidence>